<dbReference type="Gene3D" id="3.30.43.10">
    <property type="entry name" value="Uridine Diphospho-n-acetylenolpyruvylglucosamine Reductase, domain 2"/>
    <property type="match status" value="1"/>
</dbReference>
<dbReference type="Proteomes" id="UP000824082">
    <property type="component" value="Unassembled WGS sequence"/>
</dbReference>
<feature type="domain" description="FAD-binding PCMH-type" evidence="17">
    <location>
        <begin position="29"/>
        <end position="194"/>
    </location>
</feature>
<accession>A0A9D1ITR5</accession>
<evidence type="ECO:0000256" key="7">
    <source>
        <dbReference type="ARBA" id="ARBA00022630"/>
    </source>
</evidence>
<reference evidence="18" key="2">
    <citation type="journal article" date="2021" name="PeerJ">
        <title>Extensive microbial diversity within the chicken gut microbiome revealed by metagenomics and culture.</title>
        <authorList>
            <person name="Gilroy R."/>
            <person name="Ravi A."/>
            <person name="Getino M."/>
            <person name="Pursley I."/>
            <person name="Horton D.L."/>
            <person name="Alikhan N.F."/>
            <person name="Baker D."/>
            <person name="Gharbi K."/>
            <person name="Hall N."/>
            <person name="Watson M."/>
            <person name="Adriaenssens E.M."/>
            <person name="Foster-Nyarko E."/>
            <person name="Jarju S."/>
            <person name="Secka A."/>
            <person name="Antonio M."/>
            <person name="Oren A."/>
            <person name="Chaudhuri R.R."/>
            <person name="La Ragione R."/>
            <person name="Hildebrand F."/>
            <person name="Pallen M.J."/>
        </authorList>
    </citation>
    <scope>NUCLEOTIDE SEQUENCE</scope>
    <source>
        <strain evidence="18">4509</strain>
    </source>
</reference>
<comment type="function">
    <text evidence="2 16">Cell wall formation.</text>
</comment>
<feature type="active site" evidence="16">
    <location>
        <position position="173"/>
    </location>
</feature>
<evidence type="ECO:0000256" key="10">
    <source>
        <dbReference type="ARBA" id="ARBA00022960"/>
    </source>
</evidence>
<evidence type="ECO:0000256" key="5">
    <source>
        <dbReference type="ARBA" id="ARBA00022490"/>
    </source>
</evidence>
<keyword evidence="12 16" id="KW-0560">Oxidoreductase</keyword>
<dbReference type="GO" id="GO:0008762">
    <property type="term" value="F:UDP-N-acetylmuramate dehydrogenase activity"/>
    <property type="evidence" value="ECO:0007669"/>
    <property type="project" value="UniProtKB-UniRule"/>
</dbReference>
<dbReference type="InterPro" id="IPR036635">
    <property type="entry name" value="MurB_C_sf"/>
</dbReference>
<dbReference type="GO" id="GO:0008360">
    <property type="term" value="P:regulation of cell shape"/>
    <property type="evidence" value="ECO:0007669"/>
    <property type="project" value="UniProtKB-KW"/>
</dbReference>
<evidence type="ECO:0000256" key="9">
    <source>
        <dbReference type="ARBA" id="ARBA00022857"/>
    </source>
</evidence>
<comment type="caution">
    <text evidence="18">The sequence shown here is derived from an EMBL/GenBank/DDBJ whole genome shotgun (WGS) entry which is preliminary data.</text>
</comment>
<evidence type="ECO:0000256" key="14">
    <source>
        <dbReference type="ARBA" id="ARBA00023316"/>
    </source>
</evidence>
<dbReference type="EC" id="1.3.1.98" evidence="16"/>
<dbReference type="InterPro" id="IPR006094">
    <property type="entry name" value="Oxid_FAD_bind_N"/>
</dbReference>
<dbReference type="Gene3D" id="3.90.78.10">
    <property type="entry name" value="UDP-N-acetylenolpyruvoylglucosamine reductase, C-terminal domain"/>
    <property type="match status" value="1"/>
</dbReference>
<dbReference type="Gene3D" id="3.30.465.10">
    <property type="match status" value="1"/>
</dbReference>
<dbReference type="InterPro" id="IPR016169">
    <property type="entry name" value="FAD-bd_PCMH_sub2"/>
</dbReference>
<dbReference type="EMBL" id="DVMX01000162">
    <property type="protein sequence ID" value="HIU42586.1"/>
    <property type="molecule type" value="Genomic_DNA"/>
</dbReference>
<dbReference type="NCBIfam" id="NF010480">
    <property type="entry name" value="PRK13905.1"/>
    <property type="match status" value="1"/>
</dbReference>
<evidence type="ECO:0000256" key="2">
    <source>
        <dbReference type="ARBA" id="ARBA00003921"/>
    </source>
</evidence>
<sequence length="298" mass="32732">MEQLKALLTQNRIPYREQEPLSNHTTFKIGGPCPLYVLPENREQLSVLLNALRKMQQEFLVIGNGSNLLVSDQGTQMVVIRLSGEFAQIQSVENKLIAGGGAQLAALCKKAAELSLTGLEFAYGIPGSIGGAVYMNAGAYGGEMKDVLEYVQVMDLRGNIRELTLEDLQMGYRTSALQHQTGVLIQAVFRLSPGNRQEIQTKMEDILGRRKEKQPLEYPSAGSTFKRPQGAYAAALIEECGLKGQRVGGAMVSPKHSGFLINYDHATCKDVEELIALVQKTVRIQTGFSLECEVKKID</sequence>
<dbReference type="GO" id="GO:0071555">
    <property type="term" value="P:cell wall organization"/>
    <property type="evidence" value="ECO:0007669"/>
    <property type="project" value="UniProtKB-KW"/>
</dbReference>
<evidence type="ECO:0000256" key="12">
    <source>
        <dbReference type="ARBA" id="ARBA00023002"/>
    </source>
</evidence>
<dbReference type="Pfam" id="PF02873">
    <property type="entry name" value="MurB_C"/>
    <property type="match status" value="1"/>
</dbReference>
<evidence type="ECO:0000256" key="6">
    <source>
        <dbReference type="ARBA" id="ARBA00022618"/>
    </source>
</evidence>
<keyword evidence="9 16" id="KW-0521">NADP</keyword>
<dbReference type="Pfam" id="PF01565">
    <property type="entry name" value="FAD_binding_4"/>
    <property type="match status" value="1"/>
</dbReference>
<keyword evidence="10 16" id="KW-0133">Cell shape</keyword>
<reference evidence="18" key="1">
    <citation type="submission" date="2020-10" db="EMBL/GenBank/DDBJ databases">
        <authorList>
            <person name="Gilroy R."/>
        </authorList>
    </citation>
    <scope>NUCLEOTIDE SEQUENCE</scope>
    <source>
        <strain evidence="18">4509</strain>
    </source>
</reference>
<comment type="similarity">
    <text evidence="16">Belongs to the MurB family.</text>
</comment>
<dbReference type="HAMAP" id="MF_00037">
    <property type="entry name" value="MurB"/>
    <property type="match status" value="1"/>
</dbReference>
<organism evidence="18 19">
    <name type="scientific">Candidatus Egerieicola faecale</name>
    <dbReference type="NCBI Taxonomy" id="2840774"/>
    <lineage>
        <taxon>Bacteria</taxon>
        <taxon>Bacillati</taxon>
        <taxon>Bacillota</taxon>
        <taxon>Clostridia</taxon>
        <taxon>Eubacteriales</taxon>
        <taxon>Oscillospiraceae</taxon>
        <taxon>Oscillospiraceae incertae sedis</taxon>
        <taxon>Candidatus Egerieicola</taxon>
    </lineage>
</organism>
<evidence type="ECO:0000256" key="8">
    <source>
        <dbReference type="ARBA" id="ARBA00022827"/>
    </source>
</evidence>
<protein>
    <recommendedName>
        <fullName evidence="16">UDP-N-acetylenolpyruvoylglucosamine reductase</fullName>
        <ecNumber evidence="16">1.3.1.98</ecNumber>
    </recommendedName>
    <alternativeName>
        <fullName evidence="16">UDP-N-acetylmuramate dehydrogenase</fullName>
    </alternativeName>
</protein>
<keyword evidence="11 16" id="KW-0573">Peptidoglycan synthesis</keyword>
<keyword evidence="13 16" id="KW-0131">Cell cycle</keyword>
<evidence type="ECO:0000256" key="11">
    <source>
        <dbReference type="ARBA" id="ARBA00022984"/>
    </source>
</evidence>
<dbReference type="SUPFAM" id="SSF56194">
    <property type="entry name" value="Uridine diphospho-N-Acetylenolpyruvylglucosamine reductase, MurB, C-terminal domain"/>
    <property type="match status" value="1"/>
</dbReference>
<keyword evidence="7 16" id="KW-0285">Flavoprotein</keyword>
<dbReference type="InterPro" id="IPR003170">
    <property type="entry name" value="MurB"/>
</dbReference>
<dbReference type="PANTHER" id="PTHR21071">
    <property type="entry name" value="UDP-N-ACETYLENOLPYRUVOYLGLUCOSAMINE REDUCTASE"/>
    <property type="match status" value="1"/>
</dbReference>
<keyword evidence="14 16" id="KW-0961">Cell wall biogenesis/degradation</keyword>
<evidence type="ECO:0000256" key="4">
    <source>
        <dbReference type="ARBA" id="ARBA00004752"/>
    </source>
</evidence>
<gene>
    <name evidence="16 18" type="primary">murB</name>
    <name evidence="18" type="ORF">IAD19_08575</name>
</gene>
<evidence type="ECO:0000256" key="15">
    <source>
        <dbReference type="ARBA" id="ARBA00048914"/>
    </source>
</evidence>
<comment type="pathway">
    <text evidence="4 16">Cell wall biogenesis; peptidoglycan biosynthesis.</text>
</comment>
<dbReference type="NCBIfam" id="TIGR00179">
    <property type="entry name" value="murB"/>
    <property type="match status" value="1"/>
</dbReference>
<dbReference type="GO" id="GO:0051301">
    <property type="term" value="P:cell division"/>
    <property type="evidence" value="ECO:0007669"/>
    <property type="project" value="UniProtKB-KW"/>
</dbReference>
<comment type="cofactor">
    <cofactor evidence="1 16">
        <name>FAD</name>
        <dbReference type="ChEBI" id="CHEBI:57692"/>
    </cofactor>
</comment>
<dbReference type="AlphaFoldDB" id="A0A9D1ITR5"/>
<evidence type="ECO:0000313" key="19">
    <source>
        <dbReference type="Proteomes" id="UP000824082"/>
    </source>
</evidence>
<dbReference type="InterPro" id="IPR016167">
    <property type="entry name" value="FAD-bd_PCMH_sub1"/>
</dbReference>
<keyword evidence="6 16" id="KW-0132">Cell division</keyword>
<evidence type="ECO:0000256" key="16">
    <source>
        <dbReference type="HAMAP-Rule" id="MF_00037"/>
    </source>
</evidence>
<evidence type="ECO:0000313" key="18">
    <source>
        <dbReference type="EMBL" id="HIU42586.1"/>
    </source>
</evidence>
<evidence type="ECO:0000256" key="13">
    <source>
        <dbReference type="ARBA" id="ARBA00023306"/>
    </source>
</evidence>
<comment type="catalytic activity">
    <reaction evidence="15 16">
        <text>UDP-N-acetyl-alpha-D-muramate + NADP(+) = UDP-N-acetyl-3-O-(1-carboxyvinyl)-alpha-D-glucosamine + NADPH + H(+)</text>
        <dbReference type="Rhea" id="RHEA:12248"/>
        <dbReference type="ChEBI" id="CHEBI:15378"/>
        <dbReference type="ChEBI" id="CHEBI:57783"/>
        <dbReference type="ChEBI" id="CHEBI:58349"/>
        <dbReference type="ChEBI" id="CHEBI:68483"/>
        <dbReference type="ChEBI" id="CHEBI:70757"/>
        <dbReference type="EC" id="1.3.1.98"/>
    </reaction>
</comment>
<name>A0A9D1ITR5_9FIRM</name>
<comment type="subcellular location">
    <subcellularLocation>
        <location evidence="3 16">Cytoplasm</location>
    </subcellularLocation>
</comment>
<dbReference type="InterPro" id="IPR036318">
    <property type="entry name" value="FAD-bd_PCMH-like_sf"/>
</dbReference>
<dbReference type="InterPro" id="IPR016166">
    <property type="entry name" value="FAD-bd_PCMH"/>
</dbReference>
<dbReference type="SUPFAM" id="SSF56176">
    <property type="entry name" value="FAD-binding/transporter-associated domain-like"/>
    <property type="match status" value="1"/>
</dbReference>
<dbReference type="GO" id="GO:0009252">
    <property type="term" value="P:peptidoglycan biosynthetic process"/>
    <property type="evidence" value="ECO:0007669"/>
    <property type="project" value="UniProtKB-UniRule"/>
</dbReference>
<feature type="active site" evidence="16">
    <location>
        <position position="293"/>
    </location>
</feature>
<dbReference type="GO" id="GO:0005829">
    <property type="term" value="C:cytosol"/>
    <property type="evidence" value="ECO:0007669"/>
    <property type="project" value="TreeGrafter"/>
</dbReference>
<dbReference type="GO" id="GO:0071949">
    <property type="term" value="F:FAD binding"/>
    <property type="evidence" value="ECO:0007669"/>
    <property type="project" value="InterPro"/>
</dbReference>
<feature type="active site" description="Proton donor" evidence="16">
    <location>
        <position position="223"/>
    </location>
</feature>
<keyword evidence="8 16" id="KW-0274">FAD</keyword>
<dbReference type="PANTHER" id="PTHR21071:SF4">
    <property type="entry name" value="UDP-N-ACETYLENOLPYRUVOYLGLUCOSAMINE REDUCTASE"/>
    <property type="match status" value="1"/>
</dbReference>
<dbReference type="PROSITE" id="PS51387">
    <property type="entry name" value="FAD_PCMH"/>
    <property type="match status" value="1"/>
</dbReference>
<proteinExistence type="inferred from homology"/>
<keyword evidence="5 16" id="KW-0963">Cytoplasm</keyword>
<evidence type="ECO:0000259" key="17">
    <source>
        <dbReference type="PROSITE" id="PS51387"/>
    </source>
</evidence>
<dbReference type="InterPro" id="IPR011601">
    <property type="entry name" value="MurB_C"/>
</dbReference>
<evidence type="ECO:0000256" key="1">
    <source>
        <dbReference type="ARBA" id="ARBA00001974"/>
    </source>
</evidence>
<evidence type="ECO:0000256" key="3">
    <source>
        <dbReference type="ARBA" id="ARBA00004496"/>
    </source>
</evidence>